<name>A0ABV0WJ09_9TELE</name>
<sequence>MTSRNKNKLFAYKPKQKMTTSPAGTKIFTLAVIHLDETNKEITNNRSDGFKLSEACSVVNEINNKKRNKRCRLRSPSLMLCLRAPRVTRRSKSSCFLFLQGLESYI</sequence>
<organism evidence="1 2">
    <name type="scientific">Xenotaenia resolanae</name>
    <dbReference type="NCBI Taxonomy" id="208358"/>
    <lineage>
        <taxon>Eukaryota</taxon>
        <taxon>Metazoa</taxon>
        <taxon>Chordata</taxon>
        <taxon>Craniata</taxon>
        <taxon>Vertebrata</taxon>
        <taxon>Euteleostomi</taxon>
        <taxon>Actinopterygii</taxon>
        <taxon>Neopterygii</taxon>
        <taxon>Teleostei</taxon>
        <taxon>Neoteleostei</taxon>
        <taxon>Acanthomorphata</taxon>
        <taxon>Ovalentaria</taxon>
        <taxon>Atherinomorphae</taxon>
        <taxon>Cyprinodontiformes</taxon>
        <taxon>Goodeidae</taxon>
        <taxon>Xenotaenia</taxon>
    </lineage>
</organism>
<comment type="caution">
    <text evidence="1">The sequence shown here is derived from an EMBL/GenBank/DDBJ whole genome shotgun (WGS) entry which is preliminary data.</text>
</comment>
<gene>
    <name evidence="1" type="ORF">XENORESO_017252</name>
</gene>
<proteinExistence type="predicted"/>
<accession>A0ABV0WJ09</accession>
<keyword evidence="2" id="KW-1185">Reference proteome</keyword>
<dbReference type="EMBL" id="JAHRIM010050104">
    <property type="protein sequence ID" value="MEQ2268432.1"/>
    <property type="molecule type" value="Genomic_DNA"/>
</dbReference>
<reference evidence="1 2" key="1">
    <citation type="submission" date="2021-06" db="EMBL/GenBank/DDBJ databases">
        <authorList>
            <person name="Palmer J.M."/>
        </authorList>
    </citation>
    <scope>NUCLEOTIDE SEQUENCE [LARGE SCALE GENOMIC DNA]</scope>
    <source>
        <strain evidence="1 2">XR_2019</strain>
        <tissue evidence="1">Muscle</tissue>
    </source>
</reference>
<evidence type="ECO:0000313" key="1">
    <source>
        <dbReference type="EMBL" id="MEQ2268432.1"/>
    </source>
</evidence>
<evidence type="ECO:0000313" key="2">
    <source>
        <dbReference type="Proteomes" id="UP001444071"/>
    </source>
</evidence>
<dbReference type="Proteomes" id="UP001444071">
    <property type="component" value="Unassembled WGS sequence"/>
</dbReference>
<protein>
    <submittedName>
        <fullName evidence="1">Uncharacterized protein</fullName>
    </submittedName>
</protein>